<name>A0A8A1LTW4_AJEC8</name>
<sequence>MFSFPLASLSASCQEVNNAGEPRNPVTTSQPPFHNRRIQEQRNRTNKSSRIWLPAVKLPQMPPELQIAESRKTEKRTRLQRESRKYRNSRQNNMKITGIQEGYISAA</sequence>
<feature type="region of interest" description="Disordered" evidence="1">
    <location>
        <begin position="15"/>
        <end position="52"/>
    </location>
</feature>
<proteinExistence type="predicted"/>
<accession>A0A8A1LTW4</accession>
<feature type="region of interest" description="Disordered" evidence="1">
    <location>
        <begin position="70"/>
        <end position="107"/>
    </location>
</feature>
<dbReference type="EMBL" id="CP069107">
    <property type="protein sequence ID" value="QSS57638.1"/>
    <property type="molecule type" value="Genomic_DNA"/>
</dbReference>
<reference evidence="2" key="1">
    <citation type="submission" date="2021-01" db="EMBL/GenBank/DDBJ databases">
        <title>Chromosome-level genome assembly of a human fungal pathogen reveals clustering of transcriptionally co-regulated genes.</title>
        <authorList>
            <person name="Voorhies M."/>
            <person name="Cohen S."/>
            <person name="Shea T.P."/>
            <person name="Petrus S."/>
            <person name="Munoz J.F."/>
            <person name="Poplawski S."/>
            <person name="Goldman W.E."/>
            <person name="Michael T."/>
            <person name="Cuomo C.A."/>
            <person name="Sil A."/>
            <person name="Beyhan S."/>
        </authorList>
    </citation>
    <scope>NUCLEOTIDE SEQUENCE</scope>
    <source>
        <strain evidence="2">H88</strain>
    </source>
</reference>
<dbReference type="AlphaFoldDB" id="A0A8A1LTW4"/>
<protein>
    <submittedName>
        <fullName evidence="2">Uncharacterized protein</fullName>
    </submittedName>
</protein>
<gene>
    <name evidence="2" type="ORF">I7I53_11887</name>
</gene>
<dbReference type="Proteomes" id="UP000663419">
    <property type="component" value="Chromosome 6"/>
</dbReference>
<evidence type="ECO:0000313" key="3">
    <source>
        <dbReference type="Proteomes" id="UP000663419"/>
    </source>
</evidence>
<feature type="compositionally biased region" description="Basic and acidic residues" evidence="1">
    <location>
        <begin position="70"/>
        <end position="85"/>
    </location>
</feature>
<evidence type="ECO:0000313" key="2">
    <source>
        <dbReference type="EMBL" id="QSS57638.1"/>
    </source>
</evidence>
<dbReference type="VEuPathDB" id="FungiDB:I7I53_11887"/>
<organism evidence="2 3">
    <name type="scientific">Ajellomyces capsulatus (strain H88)</name>
    <name type="common">Darling's disease fungus</name>
    <name type="synonym">Histoplasma capsulatum</name>
    <dbReference type="NCBI Taxonomy" id="544711"/>
    <lineage>
        <taxon>Eukaryota</taxon>
        <taxon>Fungi</taxon>
        <taxon>Dikarya</taxon>
        <taxon>Ascomycota</taxon>
        <taxon>Pezizomycotina</taxon>
        <taxon>Eurotiomycetes</taxon>
        <taxon>Eurotiomycetidae</taxon>
        <taxon>Onygenales</taxon>
        <taxon>Ajellomycetaceae</taxon>
        <taxon>Histoplasma</taxon>
    </lineage>
</organism>
<evidence type="ECO:0000256" key="1">
    <source>
        <dbReference type="SAM" id="MobiDB-lite"/>
    </source>
</evidence>